<dbReference type="AlphaFoldDB" id="A0A6P0FKE9"/>
<evidence type="ECO:0000313" key="3">
    <source>
        <dbReference type="EMBL" id="NEL77273.1"/>
    </source>
</evidence>
<proteinExistence type="predicted"/>
<sequence>MPDNEEKTAGMEHGDFGQAYKGARKFEVQRKRALAELNLADLWPRPDFRAAALSGDVKPSVALLYMAVYDNLRRKAVSRPETDELTLGFWSRMYRSGVGFMRRAWELRQYHTADRLTRAFRASQESLTLTEGERRFATAATAKGRLTPSTSPTDFPASIRMRMYSLQAMGWPEDQDVPDDSNIGVIHVTAEKPVSDYQDGYYPALTTVGGRVVPIRHDPFATKAAAARDAAEELRRRAEMSQLQGGSAVLAYERTGQDWRQGEDVTEEILLTAFGFKGLEFGKSITASERQAFLNGLYDASLDLCEILQAPLYRASCSGRLGIGFGSQGRGAATGAAHFDREQWLMHLTKTRGGGALCHEFAHALDAMMLDAFFDADKLPADTYFLSDLMASYYDEDGRYTISSGVVEMLRGGIHVYNVRAMDSLFESLFTRKRNDSFYRRSEERDTHAGKSYWAQPRELFARAFETFALDRMLAAKVHNEFLVRHVDEYIRDRDSHANSIYPQGYQRQELEKLFSELLKHVNNLHL</sequence>
<dbReference type="EMBL" id="JAAGYU010000058">
    <property type="protein sequence ID" value="NEL77273.1"/>
    <property type="molecule type" value="Genomic_DNA"/>
</dbReference>
<evidence type="ECO:0000313" key="2">
    <source>
        <dbReference type="EMBL" id="KLC02053.1"/>
    </source>
</evidence>
<protein>
    <recommendedName>
        <fullName evidence="1">Large polyvalent protein-associated domain-containing protein</fullName>
    </recommendedName>
</protein>
<comment type="caution">
    <text evidence="3">The sequence shown here is derived from an EMBL/GenBank/DDBJ whole genome shotgun (WGS) entry which is preliminary data.</text>
</comment>
<reference evidence="3 5" key="2">
    <citation type="submission" date="2019-11" db="EMBL/GenBank/DDBJ databases">
        <title>Genome-resolved metagenomics to study the prevalence of co-infection and intraspecific heterogeneity among plant pathogen metapopulations.</title>
        <authorList>
            <person name="Newberry E."/>
            <person name="Bhandari R."/>
            <person name="Kemble J."/>
            <person name="Sikora E."/>
            <person name="Potnis N."/>
        </authorList>
    </citation>
    <scope>NUCLEOTIDE SEQUENCE [LARGE SCALE GENOMIC DNA]</scope>
    <source>
        <strain evidence="3">Xp_Tom_Tuscaloosa_18b</strain>
    </source>
</reference>
<dbReference type="EMBL" id="JZUY01000051">
    <property type="protein sequence ID" value="KLC02053.1"/>
    <property type="molecule type" value="Genomic_DNA"/>
</dbReference>
<organism evidence="3 5">
    <name type="scientific">Xanthomonas perforans</name>
    <dbReference type="NCBI Taxonomy" id="442694"/>
    <lineage>
        <taxon>Bacteria</taxon>
        <taxon>Pseudomonadati</taxon>
        <taxon>Pseudomonadota</taxon>
        <taxon>Gammaproteobacteria</taxon>
        <taxon>Lysobacterales</taxon>
        <taxon>Lysobacteraceae</taxon>
        <taxon>Xanthomonas</taxon>
    </lineage>
</organism>
<dbReference type="InterPro" id="IPR041047">
    <property type="entry name" value="LPD1"/>
</dbReference>
<keyword evidence="4" id="KW-1185">Reference proteome</keyword>
<evidence type="ECO:0000259" key="1">
    <source>
        <dbReference type="Pfam" id="PF18796"/>
    </source>
</evidence>
<dbReference type="Proteomes" id="UP000471082">
    <property type="component" value="Unassembled WGS sequence"/>
</dbReference>
<feature type="domain" description="Large polyvalent protein-associated" evidence="1">
    <location>
        <begin position="446"/>
        <end position="523"/>
    </location>
</feature>
<dbReference type="RefSeq" id="WP_046932299.1">
    <property type="nucleotide sequence ID" value="NZ_JAKHFX010000008.1"/>
</dbReference>
<evidence type="ECO:0000313" key="5">
    <source>
        <dbReference type="Proteomes" id="UP000471082"/>
    </source>
</evidence>
<reference evidence="2 4" key="1">
    <citation type="submission" date="2015-02" db="EMBL/GenBank/DDBJ databases">
        <title>Whole genome sequencing of multiple isolates of three species of pepper and tomato-infecting xanthomonads reveals genetic diversity in field strains and pinpoints effectors responsible for host specificity.</title>
        <authorList>
            <person name="Schwartz A."/>
            <person name="Dahlbeck D."/>
            <person name="Staskawicz B."/>
            <person name="Bart R."/>
            <person name="Potnis N."/>
            <person name="Minsavage G."/>
            <person name="Timilsina S."/>
            <person name="Goss E."/>
            <person name="Jones J."/>
            <person name="Vallad G."/>
            <person name="Barak J."/>
            <person name="Miller S."/>
            <person name="Ritchie D."/>
            <person name="Martins J.Jr."/>
            <person name="Patane J.S."/>
            <person name="Setubal J.C."/>
        </authorList>
    </citation>
    <scope>NUCLEOTIDE SEQUENCE [LARGE SCALE GENOMIC DNA]</scope>
    <source>
        <strain evidence="2 4">Xp3-15</strain>
    </source>
</reference>
<gene>
    <name evidence="3" type="ORF">G3W61_13590</name>
    <name evidence="2" type="ORF">XP315_21120</name>
</gene>
<name>A0A6P0FKE9_XANPE</name>
<accession>A0A6P0FKE9</accession>
<dbReference type="Pfam" id="PF18796">
    <property type="entry name" value="LPD1"/>
    <property type="match status" value="1"/>
</dbReference>
<dbReference type="Proteomes" id="UP000035369">
    <property type="component" value="Unassembled WGS sequence"/>
</dbReference>
<evidence type="ECO:0000313" key="4">
    <source>
        <dbReference type="Proteomes" id="UP000035369"/>
    </source>
</evidence>